<dbReference type="PANTHER" id="PTHR42783:SF3">
    <property type="entry name" value="GLUTAMATE SYNTHASE [NADPH] SMALL CHAIN-RELATED"/>
    <property type="match status" value="1"/>
</dbReference>
<keyword evidence="6" id="KW-0408">Iron</keyword>
<keyword evidence="2" id="KW-0004">4Fe-4S</keyword>
<proteinExistence type="predicted"/>
<dbReference type="InterPro" id="IPR023753">
    <property type="entry name" value="FAD/NAD-binding_dom"/>
</dbReference>
<feature type="domain" description="FAD/NAD(P)-binding" evidence="8">
    <location>
        <begin position="148"/>
        <end position="455"/>
    </location>
</feature>
<evidence type="ECO:0000313" key="11">
    <source>
        <dbReference type="Proteomes" id="UP001139971"/>
    </source>
</evidence>
<keyword evidence="3" id="KW-0479">Metal-binding</keyword>
<dbReference type="FunFam" id="3.50.50.60:FF:000041">
    <property type="entry name" value="Glutamate synthase, small subunit"/>
    <property type="match status" value="1"/>
</dbReference>
<name>A0A9X3YMY8_9GAMM</name>
<feature type="domain" description="Dihydroprymidine dehydrogenase" evidence="9">
    <location>
        <begin position="28"/>
        <end position="134"/>
    </location>
</feature>
<dbReference type="SUPFAM" id="SSF51971">
    <property type="entry name" value="Nucleotide-binding domain"/>
    <property type="match status" value="1"/>
</dbReference>
<dbReference type="Gene3D" id="1.10.1060.10">
    <property type="entry name" value="Alpha-helical ferredoxin"/>
    <property type="match status" value="1"/>
</dbReference>
<dbReference type="InterPro" id="IPR028261">
    <property type="entry name" value="DPD_II"/>
</dbReference>
<comment type="cofactor">
    <cofactor evidence="1">
        <name>[4Fe-4S] cluster</name>
        <dbReference type="ChEBI" id="CHEBI:49883"/>
    </cofactor>
</comment>
<dbReference type="InterPro" id="IPR036188">
    <property type="entry name" value="FAD/NAD-bd_sf"/>
</dbReference>
<keyword evidence="7" id="KW-0411">Iron-sulfur</keyword>
<dbReference type="Proteomes" id="UP001139971">
    <property type="component" value="Unassembled WGS sequence"/>
</dbReference>
<keyword evidence="4" id="KW-0521">NADP</keyword>
<dbReference type="Gene3D" id="3.40.50.720">
    <property type="entry name" value="NAD(P)-binding Rossmann-like Domain"/>
    <property type="match status" value="1"/>
</dbReference>
<evidence type="ECO:0000259" key="8">
    <source>
        <dbReference type="Pfam" id="PF07992"/>
    </source>
</evidence>
<dbReference type="EMBL" id="JAOVZO020000018">
    <property type="protein sequence ID" value="MDC8014240.1"/>
    <property type="molecule type" value="Genomic_DNA"/>
</dbReference>
<comment type="caution">
    <text evidence="10">The sequence shown here is derived from an EMBL/GenBank/DDBJ whole genome shotgun (WGS) entry which is preliminary data.</text>
</comment>
<dbReference type="NCBIfam" id="TIGR01318">
    <property type="entry name" value="gltD_gamma_fam"/>
    <property type="match status" value="1"/>
</dbReference>
<reference evidence="10" key="1">
    <citation type="submission" date="2023-02" db="EMBL/GenBank/DDBJ databases">
        <title>Tahibacter soli sp. nov. isolated from soil.</title>
        <authorList>
            <person name="Baek J.H."/>
            <person name="Lee J.K."/>
            <person name="Choi D.G."/>
            <person name="Jeon C.O."/>
        </authorList>
    </citation>
    <scope>NUCLEOTIDE SEQUENCE</scope>
    <source>
        <strain evidence="10">BL</strain>
    </source>
</reference>
<dbReference type="PANTHER" id="PTHR42783">
    <property type="entry name" value="GLUTAMATE SYNTHASE [NADPH] SMALL CHAIN"/>
    <property type="match status" value="1"/>
</dbReference>
<dbReference type="GO" id="GO:0016491">
    <property type="term" value="F:oxidoreductase activity"/>
    <property type="evidence" value="ECO:0007669"/>
    <property type="project" value="UniProtKB-KW"/>
</dbReference>
<dbReference type="Gene3D" id="3.50.50.60">
    <property type="entry name" value="FAD/NAD(P)-binding domain"/>
    <property type="match status" value="1"/>
</dbReference>
<evidence type="ECO:0000256" key="4">
    <source>
        <dbReference type="ARBA" id="ARBA00022857"/>
    </source>
</evidence>
<dbReference type="InterPro" id="IPR006006">
    <property type="entry name" value="GltD-like"/>
</dbReference>
<keyword evidence="11" id="KW-1185">Reference proteome</keyword>
<dbReference type="Pfam" id="PF14691">
    <property type="entry name" value="Fer4_20"/>
    <property type="match status" value="1"/>
</dbReference>
<dbReference type="PRINTS" id="PR00419">
    <property type="entry name" value="ADXRDTASE"/>
</dbReference>
<gene>
    <name evidence="10" type="ORF">OD750_016970</name>
</gene>
<dbReference type="AlphaFoldDB" id="A0A9X3YMY8"/>
<sequence>MSEKTFPFLKFHRALPQEVPVPVRVLGYGEIHGGFVNGDASDQASRCIDCGNPYCSWGCPLGNRIPQWLALVRDGRILDAASLMHETNPLPEICGRVCPQDRLCEGACTLEEGFGAVTIGSIERWVTDEAIRRGWRPASTAQEPTGRRVAIVGAGPAGLAAADRLVRSGVAVDVFDRYEEIGGLLTFGIPAFKLDKAVVRTRRQVLEELGVAFRLGVDIGRDIPFDALVDGYDAVFMATGAYRYVDGRLPGQDLPGVHAALPFLIASTRRLLGTATAADVLPDLAGRRVVVLGGGDTAMDCVRSSIRLGAAKVSCVYRRDEKNMPGSRREVKYAKEEGVEFVFQRQPLEILGADAATGVRVARTVLVRDGRGRARSEAEAGSEETLDADVVILAFGFEPSPPDWCDAYDLARDASGKLVVGGPGRLAGQTSHDKIFAGGDNVRGADLVVRAVYDGREAAKAILGQLGVVAATQY</sequence>
<protein>
    <submittedName>
        <fullName evidence="10">FAD-dependent oxidoreductase</fullName>
    </submittedName>
</protein>
<evidence type="ECO:0000256" key="6">
    <source>
        <dbReference type="ARBA" id="ARBA00023004"/>
    </source>
</evidence>
<dbReference type="Pfam" id="PF07992">
    <property type="entry name" value="Pyr_redox_2"/>
    <property type="match status" value="1"/>
</dbReference>
<evidence type="ECO:0000256" key="1">
    <source>
        <dbReference type="ARBA" id="ARBA00001966"/>
    </source>
</evidence>
<dbReference type="GO" id="GO:0046872">
    <property type="term" value="F:metal ion binding"/>
    <property type="evidence" value="ECO:0007669"/>
    <property type="project" value="UniProtKB-KW"/>
</dbReference>
<evidence type="ECO:0000259" key="9">
    <source>
        <dbReference type="Pfam" id="PF14691"/>
    </source>
</evidence>
<dbReference type="SUPFAM" id="SSF46548">
    <property type="entry name" value="alpha-helical ferredoxin"/>
    <property type="match status" value="1"/>
</dbReference>
<dbReference type="GO" id="GO:0051539">
    <property type="term" value="F:4 iron, 4 sulfur cluster binding"/>
    <property type="evidence" value="ECO:0007669"/>
    <property type="project" value="UniProtKB-KW"/>
</dbReference>
<organism evidence="10 11">
    <name type="scientific">Tahibacter soli</name>
    <dbReference type="NCBI Taxonomy" id="2983605"/>
    <lineage>
        <taxon>Bacteria</taxon>
        <taxon>Pseudomonadati</taxon>
        <taxon>Pseudomonadota</taxon>
        <taxon>Gammaproteobacteria</taxon>
        <taxon>Lysobacterales</taxon>
        <taxon>Rhodanobacteraceae</taxon>
        <taxon>Tahibacter</taxon>
    </lineage>
</organism>
<evidence type="ECO:0000313" key="10">
    <source>
        <dbReference type="EMBL" id="MDC8014240.1"/>
    </source>
</evidence>
<evidence type="ECO:0000256" key="7">
    <source>
        <dbReference type="ARBA" id="ARBA00023014"/>
    </source>
</evidence>
<keyword evidence="5" id="KW-0560">Oxidoreductase</keyword>
<dbReference type="RefSeq" id="WP_263542114.1">
    <property type="nucleotide sequence ID" value="NZ_JAOVZO020000018.1"/>
</dbReference>
<evidence type="ECO:0000256" key="2">
    <source>
        <dbReference type="ARBA" id="ARBA00022485"/>
    </source>
</evidence>
<accession>A0A9X3YMY8</accession>
<evidence type="ECO:0000256" key="3">
    <source>
        <dbReference type="ARBA" id="ARBA00022723"/>
    </source>
</evidence>
<dbReference type="InterPro" id="IPR009051">
    <property type="entry name" value="Helical_ferredxn"/>
</dbReference>
<evidence type="ECO:0000256" key="5">
    <source>
        <dbReference type="ARBA" id="ARBA00023002"/>
    </source>
</evidence>